<dbReference type="GO" id="GO:0009734">
    <property type="term" value="P:auxin-activated signaling pathway"/>
    <property type="evidence" value="ECO:0007669"/>
    <property type="project" value="UniProtKB-KW"/>
</dbReference>
<evidence type="ECO:0000256" key="7">
    <source>
        <dbReference type="ARBA" id="ARBA00022970"/>
    </source>
</evidence>
<keyword evidence="16" id="KW-1185">Reference proteome</keyword>
<comment type="subcellular location">
    <subcellularLocation>
        <location evidence="1">Cell membrane</location>
        <topology evidence="1">Multi-pass membrane protein</topology>
    </subcellularLocation>
</comment>
<dbReference type="STRING" id="3818.A0A444YGH6"/>
<feature type="transmembrane region" description="Helical" evidence="13">
    <location>
        <begin position="694"/>
        <end position="713"/>
    </location>
</feature>
<dbReference type="Pfam" id="PF01490">
    <property type="entry name" value="Aa_trans"/>
    <property type="match status" value="1"/>
</dbReference>
<dbReference type="GO" id="GO:0005886">
    <property type="term" value="C:plasma membrane"/>
    <property type="evidence" value="ECO:0007669"/>
    <property type="project" value="UniProtKB-SubCell"/>
</dbReference>
<comment type="similarity">
    <text evidence="2">Belongs to the amino acid/polyamine transporter 2 family. Amino acid/auxin permease (AAAP) (TC 2.A.18.1) subfamily.</text>
</comment>
<accession>A0A444YGH6</accession>
<proteinExistence type="inferred from homology"/>
<evidence type="ECO:0000256" key="8">
    <source>
        <dbReference type="ARBA" id="ARBA00022989"/>
    </source>
</evidence>
<keyword evidence="8 13" id="KW-1133">Transmembrane helix</keyword>
<dbReference type="GO" id="GO:0015293">
    <property type="term" value="F:symporter activity"/>
    <property type="evidence" value="ECO:0007669"/>
    <property type="project" value="UniProtKB-KW"/>
</dbReference>
<protein>
    <recommendedName>
        <fullName evidence="14">Amino acid transporter transmembrane domain-containing protein</fullName>
    </recommendedName>
</protein>
<feature type="transmembrane region" description="Helical" evidence="13">
    <location>
        <begin position="368"/>
        <end position="399"/>
    </location>
</feature>
<reference evidence="15 16" key="1">
    <citation type="submission" date="2019-01" db="EMBL/GenBank/DDBJ databases">
        <title>Sequencing of cultivated peanut Arachis hypogaea provides insights into genome evolution and oil improvement.</title>
        <authorList>
            <person name="Chen X."/>
        </authorList>
    </citation>
    <scope>NUCLEOTIDE SEQUENCE [LARGE SCALE GENOMIC DNA]</scope>
    <source>
        <strain evidence="16">cv. Fuhuasheng</strain>
        <tissue evidence="15">Leaves</tissue>
    </source>
</reference>
<feature type="transmembrane region" description="Helical" evidence="13">
    <location>
        <begin position="668"/>
        <end position="688"/>
    </location>
</feature>
<evidence type="ECO:0000256" key="2">
    <source>
        <dbReference type="ARBA" id="ARBA00005590"/>
    </source>
</evidence>
<evidence type="ECO:0000256" key="13">
    <source>
        <dbReference type="SAM" id="Phobius"/>
    </source>
</evidence>
<evidence type="ECO:0000256" key="4">
    <source>
        <dbReference type="ARBA" id="ARBA00022475"/>
    </source>
</evidence>
<feature type="transmembrane region" description="Helical" evidence="13">
    <location>
        <begin position="584"/>
        <end position="605"/>
    </location>
</feature>
<feature type="transmembrane region" description="Helical" evidence="13">
    <location>
        <begin position="496"/>
        <end position="515"/>
    </location>
</feature>
<sequence length="955" mass="105508">MEATFCSTFQRSSRAEPLLLRTVGARHRNRFLLPVARDNKFSPLPFAPTGYGSSKIAVFKVLSAEKGQVHVVEKSGVEELYDELAARLLPSASVSSSPNFKHIVGLAGPPGAGKSTLAHEVVSRVNKLWPERASSMDSQVQPPDVAIVVPMDGFHLYRSELDVMENPEEAHARRGAPWTFNPSRLLTCLKNLKIHGSVYVPSFDHGVGDPLEDDIFVNVQHKVVIVEGNYLLLEDGIWKEISCLFDEKWQAYFSSCTLLLTLNFPVSFIDIDIDKAMQRVLKRHISTGKPPDIAKQRIENNDRLNAELIMKSKKNANIIIKSMGFDKEGSGEGSASSASASKQKSLEEWLPITASRNAKWWYSAFHNLTAMVGAGVLSLPGLGITVMILSWVITLYTLWQMVEMHEMVPGGKRLDRYHELGQEAFGEKLGLWIVVPQQLLVEVGTCIVYMVTGGKSIKKVHETFCPECTPIKTSYWIMVFASVNFVLAQLPNFNSISAISLGAAVMSLTYSFIAWGASIKKGITPDVSYNVKMKSTSDGVLNFFSALGDVAFAYAGHNVVLEIQATMPSTAEKPSKVPMWKGCIWAYIGVAICYFPVAFVGYYMFGNMVDDNILITLEHPAWLIAIANLFVVIHVVGGYQVFAMPVFDMIETYLVTRLNFSPSSTLRVITRTLFVGITMLIGISIPFFGSLLGFLGGFAFAPTSYFLPCIIWLKLKKPRKYGLSWTINWICIVIGVLIMTLSPIEPLLLRTVGARHRNRFLLPVARDNKFSPLPFAPTGYGSSKIALFKVLSAEKGQVHIVEKSGVEELYDELAARLLPSASVSSSPNFKHIVGLAGPPGAGKSTLAHEVVSRVNKLWPERASSMDSQVQPPDVAIRKHMPEGEVRNLFYSTNVGHCVCRENTDLSIGISAPWTFNPSRLLACFKNLKIHGFVYVPSFDHGVGDPVEDDIFVNVQ</sequence>
<keyword evidence="3" id="KW-0813">Transport</keyword>
<organism evidence="15 16">
    <name type="scientific">Arachis hypogaea</name>
    <name type="common">Peanut</name>
    <dbReference type="NCBI Taxonomy" id="3818"/>
    <lineage>
        <taxon>Eukaryota</taxon>
        <taxon>Viridiplantae</taxon>
        <taxon>Streptophyta</taxon>
        <taxon>Embryophyta</taxon>
        <taxon>Tracheophyta</taxon>
        <taxon>Spermatophyta</taxon>
        <taxon>Magnoliopsida</taxon>
        <taxon>eudicotyledons</taxon>
        <taxon>Gunneridae</taxon>
        <taxon>Pentapetalae</taxon>
        <taxon>rosids</taxon>
        <taxon>fabids</taxon>
        <taxon>Fabales</taxon>
        <taxon>Fabaceae</taxon>
        <taxon>Papilionoideae</taxon>
        <taxon>50 kb inversion clade</taxon>
        <taxon>dalbergioids sensu lato</taxon>
        <taxon>Dalbergieae</taxon>
        <taxon>Pterocarpus clade</taxon>
        <taxon>Arachis</taxon>
    </lineage>
</organism>
<keyword evidence="6" id="KW-0769">Symport</keyword>
<dbReference type="SUPFAM" id="SSF52540">
    <property type="entry name" value="P-loop containing nucleoside triphosphate hydrolases"/>
    <property type="match status" value="2"/>
</dbReference>
<dbReference type="EMBL" id="SDMP01000016">
    <property type="protein sequence ID" value="RYR01053.1"/>
    <property type="molecule type" value="Genomic_DNA"/>
</dbReference>
<evidence type="ECO:0000256" key="10">
    <source>
        <dbReference type="ARBA" id="ARBA00023294"/>
    </source>
</evidence>
<comment type="function">
    <text evidence="11">Carrier protein involved in proton-driven auxin influx. Mediates the formation of auxin gradient from developing leaves (site of auxin biosynthesis) to tips by contributing to the loading of auxin in vascular tissues and facilitating acropetal (base to tip) auxin transport within inner tissues of the root apex, and basipetal (tip to base) auxin transport within outer tissues of the root apex. May be involved in lateral roots and nodules formation.</text>
</comment>
<evidence type="ECO:0000256" key="3">
    <source>
        <dbReference type="ARBA" id="ARBA00022448"/>
    </source>
</evidence>
<dbReference type="Gene3D" id="3.40.50.300">
    <property type="entry name" value="P-loop containing nucleotide triphosphate hydrolases"/>
    <property type="match status" value="3"/>
</dbReference>
<gene>
    <name evidence="15" type="ORF">Ahy_B06g079909</name>
</gene>
<comment type="caution">
    <text evidence="15">The sequence shown here is derived from an EMBL/GenBank/DDBJ whole genome shotgun (WGS) entry which is preliminary data.</text>
</comment>
<evidence type="ECO:0000256" key="12">
    <source>
        <dbReference type="ARBA" id="ARBA00061463"/>
    </source>
</evidence>
<keyword evidence="4" id="KW-1003">Cell membrane</keyword>
<evidence type="ECO:0000256" key="11">
    <source>
        <dbReference type="ARBA" id="ARBA00045588"/>
    </source>
</evidence>
<dbReference type="Proteomes" id="UP000289738">
    <property type="component" value="Chromosome B06"/>
</dbReference>
<comment type="similarity">
    <text evidence="12">Belongs to the amino acid/polyamine transporter 2 family. Amino acid/auxin permease (AAAP) (TC 2.A.18.2) subfamily.</text>
</comment>
<dbReference type="AlphaFoldDB" id="A0A444YGH6"/>
<feature type="domain" description="Amino acid transporter transmembrane" evidence="14">
    <location>
        <begin position="357"/>
        <end position="743"/>
    </location>
</feature>
<feature type="transmembrane region" description="Helical" evidence="13">
    <location>
        <begin position="625"/>
        <end position="647"/>
    </location>
</feature>
<keyword evidence="9 13" id="KW-0472">Membrane</keyword>
<dbReference type="InterPro" id="IPR027417">
    <property type="entry name" value="P-loop_NTPase"/>
</dbReference>
<keyword evidence="7" id="KW-0029">Amino-acid transport</keyword>
<keyword evidence="10" id="KW-0927">Auxin signaling pathway</keyword>
<evidence type="ECO:0000259" key="14">
    <source>
        <dbReference type="Pfam" id="PF01490"/>
    </source>
</evidence>
<evidence type="ECO:0000256" key="9">
    <source>
        <dbReference type="ARBA" id="ARBA00023136"/>
    </source>
</evidence>
<name>A0A444YGH6_ARAHY</name>
<dbReference type="InterPro" id="IPR013057">
    <property type="entry name" value="AA_transpt_TM"/>
</dbReference>
<evidence type="ECO:0000256" key="6">
    <source>
        <dbReference type="ARBA" id="ARBA00022847"/>
    </source>
</evidence>
<evidence type="ECO:0000256" key="5">
    <source>
        <dbReference type="ARBA" id="ARBA00022692"/>
    </source>
</evidence>
<feature type="transmembrane region" description="Helical" evidence="13">
    <location>
        <begin position="725"/>
        <end position="744"/>
    </location>
</feature>
<evidence type="ECO:0000313" key="16">
    <source>
        <dbReference type="Proteomes" id="UP000289738"/>
    </source>
</evidence>
<evidence type="ECO:0000256" key="1">
    <source>
        <dbReference type="ARBA" id="ARBA00004651"/>
    </source>
</evidence>
<dbReference type="GO" id="GO:0015171">
    <property type="term" value="F:amino acid transmembrane transporter activity"/>
    <property type="evidence" value="ECO:0007669"/>
    <property type="project" value="UniProtKB-ARBA"/>
</dbReference>
<evidence type="ECO:0000313" key="15">
    <source>
        <dbReference type="EMBL" id="RYR01053.1"/>
    </source>
</evidence>
<keyword evidence="5 13" id="KW-0812">Transmembrane</keyword>
<dbReference type="FunFam" id="1.20.1740.10:FF:000033">
    <property type="entry name" value="Lysine histidine transporter 1"/>
    <property type="match status" value="1"/>
</dbReference>
<dbReference type="PANTHER" id="PTHR48017">
    <property type="entry name" value="OS05G0424000 PROTEIN-RELATED"/>
    <property type="match status" value="1"/>
</dbReference>